<gene>
    <name evidence="1" type="ORF">LPQ35_01295</name>
</gene>
<dbReference type="RefSeq" id="WP_193806574.1">
    <property type="nucleotide sequence ID" value="NZ_CP087714.1"/>
</dbReference>
<dbReference type="GeneID" id="90448278"/>
<proteinExistence type="predicted"/>
<evidence type="ECO:0000313" key="1">
    <source>
        <dbReference type="EMBL" id="XAT64030.1"/>
    </source>
</evidence>
<dbReference type="EMBL" id="CP087714">
    <property type="protein sequence ID" value="XAT64030.1"/>
    <property type="molecule type" value="Genomic_DNA"/>
</dbReference>
<keyword evidence="2" id="KW-1185">Reference proteome</keyword>
<sequence length="262" mass="28875">MRGALAVLLVLVIGGGIISPVVAAEMTSAGDLDSLISKYNGTGKEYIKKVGPGKYVVRIDENSKIRNVILKDISEYLKNKATKDLENLKKKGIQVPSPGERNSKTSGSIVSPNSIRGTCILDTSRDIVTCAGWDDQWEYWNGDYVEGQTYFVAKCDPIYTSCDLEGWSSGTWHGSGNADEIRLITEVTISGFFLTISWPPSFTYYSNTGTFEDTFNDVSSAMHSYANLHAEDWLGITGMRQRDDANVRIGNNAIHVISEVYF</sequence>
<accession>A0ABZ3H385</accession>
<protein>
    <submittedName>
        <fullName evidence="1">Uncharacterized protein</fullName>
    </submittedName>
</protein>
<organism evidence="1 2">
    <name type="scientific">Geoglobus acetivorans</name>
    <dbReference type="NCBI Taxonomy" id="565033"/>
    <lineage>
        <taxon>Archaea</taxon>
        <taxon>Methanobacteriati</taxon>
        <taxon>Methanobacteriota</taxon>
        <taxon>Archaeoglobi</taxon>
        <taxon>Archaeoglobales</taxon>
        <taxon>Archaeoglobaceae</taxon>
        <taxon>Geoglobus</taxon>
    </lineage>
</organism>
<evidence type="ECO:0000313" key="2">
    <source>
        <dbReference type="Proteomes" id="UP001492541"/>
    </source>
</evidence>
<name>A0ABZ3H385_GEOAI</name>
<dbReference type="Proteomes" id="UP001492541">
    <property type="component" value="Chromosome"/>
</dbReference>
<reference evidence="1 2" key="1">
    <citation type="submission" date="2021-11" db="EMBL/GenBank/DDBJ databases">
        <title>Whole genome of Geoglobus acetivorans.</title>
        <authorList>
            <person name="Liu D."/>
        </authorList>
    </citation>
    <scope>NUCLEOTIDE SEQUENCE [LARGE SCALE GENOMIC DNA]</scope>
    <source>
        <strain evidence="1 2">SBH6</strain>
    </source>
</reference>